<dbReference type="InterPro" id="IPR036322">
    <property type="entry name" value="WD40_repeat_dom_sf"/>
</dbReference>
<evidence type="ECO:0000256" key="2">
    <source>
        <dbReference type="ARBA" id="ARBA00022737"/>
    </source>
</evidence>
<name>A0A9Q0HZN2_9POAL</name>
<sequence>MENDKKEEAVSISDSLKRIIRKSLIDSIGVMGQQPKSKLHDYLIQEEGNCAQADQVRLQALSRPRNATSSTYQEQTLMGAVPSSNAGTCSGAGFVDYQLQRGAALIASETINSRFGHICSMASGFNWVLFSEYNSNHVQVWRNSQPFAYIEYSKSLGIVNAIVMQDPRARIFFAHNDGLITVWESDIMRQDVYKHVATLSKPTLTNCLKNKFLLQHGTAPAVSCLYLSDDRNFIYSGLVDGTLQTWLIQSGKLANTMCAHKGAVINALAVGSGTVFSGSSDGTIKVWKRELHCTKRKVKHSLKRLYFPKVAVNAVMYGIEGSSMGLLYAGSSDGLVRCWRKSDNYRPEVMRYHQGAVSCLALTSGQFVFSGSTDGTICVWQRDNKTVSHTIVMVLKGHSGPVRCLAVHEDWEIDSPVAGSWWVLYSGALDRTLKIWRVSERPPGLRRSFSY</sequence>
<evidence type="ECO:0000256" key="3">
    <source>
        <dbReference type="PROSITE-ProRule" id="PRU00221"/>
    </source>
</evidence>
<dbReference type="InterPro" id="IPR001680">
    <property type="entry name" value="WD40_rpt"/>
</dbReference>
<dbReference type="InterPro" id="IPR020472">
    <property type="entry name" value="WD40_PAC1"/>
</dbReference>
<gene>
    <name evidence="4" type="ORF">LUZ63_004101</name>
</gene>
<dbReference type="PROSITE" id="PS50082">
    <property type="entry name" value="WD_REPEATS_2"/>
    <property type="match status" value="1"/>
</dbReference>
<dbReference type="PRINTS" id="PR00320">
    <property type="entry name" value="GPROTEINBRPT"/>
</dbReference>
<proteinExistence type="predicted"/>
<dbReference type="Gene3D" id="2.130.10.10">
    <property type="entry name" value="YVTN repeat-like/Quinoprotein amine dehydrogenase"/>
    <property type="match status" value="2"/>
</dbReference>
<dbReference type="SMART" id="SM00320">
    <property type="entry name" value="WD40"/>
    <property type="match status" value="6"/>
</dbReference>
<evidence type="ECO:0000313" key="4">
    <source>
        <dbReference type="EMBL" id="KAJ1704322.1"/>
    </source>
</evidence>
<dbReference type="Proteomes" id="UP001151287">
    <property type="component" value="Unassembled WGS sequence"/>
</dbReference>
<keyword evidence="5" id="KW-1185">Reference proteome</keyword>
<keyword evidence="2" id="KW-0677">Repeat</keyword>
<dbReference type="AlphaFoldDB" id="A0A9Q0HZN2"/>
<evidence type="ECO:0000313" key="5">
    <source>
        <dbReference type="Proteomes" id="UP001151287"/>
    </source>
</evidence>
<dbReference type="PANTHER" id="PTHR22844">
    <property type="entry name" value="F-BOX AND WD40 DOMAIN PROTEIN"/>
    <property type="match status" value="1"/>
</dbReference>
<dbReference type="SUPFAM" id="SSF50978">
    <property type="entry name" value="WD40 repeat-like"/>
    <property type="match status" value="1"/>
</dbReference>
<reference evidence="4" key="1">
    <citation type="journal article" date="2022" name="Cell">
        <title>Repeat-based holocentromeres influence genome architecture and karyotype evolution.</title>
        <authorList>
            <person name="Hofstatter P.G."/>
            <person name="Thangavel G."/>
            <person name="Lux T."/>
            <person name="Neumann P."/>
            <person name="Vondrak T."/>
            <person name="Novak P."/>
            <person name="Zhang M."/>
            <person name="Costa L."/>
            <person name="Castellani M."/>
            <person name="Scott A."/>
            <person name="Toegelov H."/>
            <person name="Fuchs J."/>
            <person name="Mata-Sucre Y."/>
            <person name="Dias Y."/>
            <person name="Vanzela A.L.L."/>
            <person name="Huettel B."/>
            <person name="Almeida C.C.S."/>
            <person name="Simkova H."/>
            <person name="Souza G."/>
            <person name="Pedrosa-Harand A."/>
            <person name="Macas J."/>
            <person name="Mayer K.F.X."/>
            <person name="Houben A."/>
            <person name="Marques A."/>
        </authorList>
    </citation>
    <scope>NUCLEOTIDE SEQUENCE</scope>
    <source>
        <strain evidence="4">RhyBre1mFocal</strain>
    </source>
</reference>
<accession>A0A9Q0HZN2</accession>
<dbReference type="InterPro" id="IPR015943">
    <property type="entry name" value="WD40/YVTN_repeat-like_dom_sf"/>
</dbReference>
<organism evidence="4 5">
    <name type="scientific">Rhynchospora breviuscula</name>
    <dbReference type="NCBI Taxonomy" id="2022672"/>
    <lineage>
        <taxon>Eukaryota</taxon>
        <taxon>Viridiplantae</taxon>
        <taxon>Streptophyta</taxon>
        <taxon>Embryophyta</taxon>
        <taxon>Tracheophyta</taxon>
        <taxon>Spermatophyta</taxon>
        <taxon>Magnoliopsida</taxon>
        <taxon>Liliopsida</taxon>
        <taxon>Poales</taxon>
        <taxon>Cyperaceae</taxon>
        <taxon>Cyperoideae</taxon>
        <taxon>Rhynchosporeae</taxon>
        <taxon>Rhynchospora</taxon>
    </lineage>
</organism>
<dbReference type="EMBL" id="JAMQYH010000001">
    <property type="protein sequence ID" value="KAJ1704322.1"/>
    <property type="molecule type" value="Genomic_DNA"/>
</dbReference>
<dbReference type="PANTHER" id="PTHR22844:SF336">
    <property type="entry name" value="PROTEIN JINGUBANG"/>
    <property type="match status" value="1"/>
</dbReference>
<comment type="caution">
    <text evidence="4">The sequence shown here is derived from an EMBL/GenBank/DDBJ whole genome shotgun (WGS) entry which is preliminary data.</text>
</comment>
<keyword evidence="1 3" id="KW-0853">WD repeat</keyword>
<evidence type="ECO:0000256" key="1">
    <source>
        <dbReference type="ARBA" id="ARBA00022574"/>
    </source>
</evidence>
<protein>
    <submittedName>
        <fullName evidence="4">Uncharacterized protein</fullName>
    </submittedName>
</protein>
<dbReference type="OrthoDB" id="603684at2759"/>
<dbReference type="InterPro" id="IPR045182">
    <property type="entry name" value="JINGUBANG-like"/>
</dbReference>
<dbReference type="Pfam" id="PF00400">
    <property type="entry name" value="WD40"/>
    <property type="match status" value="4"/>
</dbReference>
<feature type="repeat" description="WD" evidence="3">
    <location>
        <begin position="350"/>
        <end position="390"/>
    </location>
</feature>